<keyword evidence="5 14" id="KW-0436">Ligase</keyword>
<evidence type="ECO:0000256" key="2">
    <source>
        <dbReference type="ARBA" id="ARBA00008496"/>
    </source>
</evidence>
<dbReference type="InterPro" id="IPR030662">
    <property type="entry name" value="DPH6/MJ0570"/>
</dbReference>
<evidence type="ECO:0000256" key="5">
    <source>
        <dbReference type="ARBA" id="ARBA00022598"/>
    </source>
</evidence>
<evidence type="ECO:0000256" key="6">
    <source>
        <dbReference type="ARBA" id="ARBA00022741"/>
    </source>
</evidence>
<proteinExistence type="inferred from homology"/>
<dbReference type="EMBL" id="KK742241">
    <property type="protein sequence ID" value="KFP39135.1"/>
    <property type="molecule type" value="Genomic_DNA"/>
</dbReference>
<dbReference type="GO" id="GO:0017178">
    <property type="term" value="F:diphthine-ammonia ligase activity"/>
    <property type="evidence" value="ECO:0007669"/>
    <property type="project" value="UniProtKB-EC"/>
</dbReference>
<name>A0A091KJ15_9AVES</name>
<evidence type="ECO:0000259" key="13">
    <source>
        <dbReference type="Pfam" id="PF01902"/>
    </source>
</evidence>
<evidence type="ECO:0000256" key="7">
    <source>
        <dbReference type="ARBA" id="ARBA00022840"/>
    </source>
</evidence>
<comment type="similarity">
    <text evidence="2">Belongs to the Diphthine--ammonia ligase family.</text>
</comment>
<evidence type="ECO:0000256" key="1">
    <source>
        <dbReference type="ARBA" id="ARBA00005156"/>
    </source>
</evidence>
<evidence type="ECO:0000256" key="4">
    <source>
        <dbReference type="ARBA" id="ARBA00018426"/>
    </source>
</evidence>
<dbReference type="UniPathway" id="UPA00559"/>
<dbReference type="GO" id="GO:0017183">
    <property type="term" value="P:protein histidyl modification to diphthamide"/>
    <property type="evidence" value="ECO:0007669"/>
    <property type="project" value="UniProtKB-UniPathway"/>
</dbReference>
<evidence type="ECO:0000313" key="14">
    <source>
        <dbReference type="EMBL" id="KFP39135.1"/>
    </source>
</evidence>
<dbReference type="Gene3D" id="3.90.1490.10">
    <property type="entry name" value="putative n-type atp pyrophosphatase, domain 2"/>
    <property type="match status" value="1"/>
</dbReference>
<dbReference type="GO" id="GO:0005524">
    <property type="term" value="F:ATP binding"/>
    <property type="evidence" value="ECO:0007669"/>
    <property type="project" value="UniProtKB-KW"/>
</dbReference>
<evidence type="ECO:0000256" key="3">
    <source>
        <dbReference type="ARBA" id="ARBA00012089"/>
    </source>
</evidence>
<reference evidence="14 15" key="1">
    <citation type="submission" date="2014-04" db="EMBL/GenBank/DDBJ databases">
        <title>Genome evolution of avian class.</title>
        <authorList>
            <person name="Zhang G."/>
            <person name="Li C."/>
        </authorList>
    </citation>
    <scope>NUCLEOTIDE SEQUENCE [LARGE SCALE GENOMIC DNA]</scope>
    <source>
        <strain evidence="14">BGI_N324</strain>
    </source>
</reference>
<dbReference type="CDD" id="cd01994">
    <property type="entry name" value="AANH_PF0828-like"/>
    <property type="match status" value="1"/>
</dbReference>
<dbReference type="InterPro" id="IPR002761">
    <property type="entry name" value="Diphthami_syn_dom"/>
</dbReference>
<evidence type="ECO:0000256" key="10">
    <source>
        <dbReference type="ARBA" id="ARBA00031552"/>
    </source>
</evidence>
<dbReference type="SUPFAM" id="SSF52402">
    <property type="entry name" value="Adenine nucleotide alpha hydrolases-like"/>
    <property type="match status" value="1"/>
</dbReference>
<comment type="catalytic activity">
    <reaction evidence="12">
        <text>diphthine-[translation elongation factor 2] + NH4(+) + ATP = diphthamide-[translation elongation factor 2] + AMP + diphosphate + H(+)</text>
        <dbReference type="Rhea" id="RHEA:19753"/>
        <dbReference type="Rhea" id="RHEA-COMP:10172"/>
        <dbReference type="Rhea" id="RHEA-COMP:10174"/>
        <dbReference type="ChEBI" id="CHEBI:15378"/>
        <dbReference type="ChEBI" id="CHEBI:16692"/>
        <dbReference type="ChEBI" id="CHEBI:28938"/>
        <dbReference type="ChEBI" id="CHEBI:30616"/>
        <dbReference type="ChEBI" id="CHEBI:33019"/>
        <dbReference type="ChEBI" id="CHEBI:82696"/>
        <dbReference type="ChEBI" id="CHEBI:456215"/>
        <dbReference type="EC" id="6.3.1.14"/>
    </reaction>
</comment>
<dbReference type="FunFam" id="3.90.1490.10:FF:000001">
    <property type="entry name" value="Diphthine--ammonia ligase"/>
    <property type="match status" value="1"/>
</dbReference>
<dbReference type="PANTHER" id="PTHR12196">
    <property type="entry name" value="DOMAIN OF UNKNOWN FUNCTION 71 DUF71 -CONTAINING PROTEIN"/>
    <property type="match status" value="1"/>
</dbReference>
<dbReference type="Proteomes" id="UP000053330">
    <property type="component" value="Unassembled WGS sequence"/>
</dbReference>
<dbReference type="EC" id="6.3.1.14" evidence="3"/>
<evidence type="ECO:0000313" key="15">
    <source>
        <dbReference type="Proteomes" id="UP000053330"/>
    </source>
</evidence>
<evidence type="ECO:0000256" key="9">
    <source>
        <dbReference type="ARBA" id="ARBA00031202"/>
    </source>
</evidence>
<evidence type="ECO:0000256" key="11">
    <source>
        <dbReference type="ARBA" id="ARBA00032849"/>
    </source>
</evidence>
<feature type="non-terminal residue" evidence="14">
    <location>
        <position position="1"/>
    </location>
</feature>
<protein>
    <recommendedName>
        <fullName evidence="4">Diphthine--ammonia ligase</fullName>
        <ecNumber evidence="3">6.3.1.14</ecNumber>
    </recommendedName>
    <alternativeName>
        <fullName evidence="9">ATP-binding domain-containing protein 4</fullName>
    </alternativeName>
    <alternativeName>
        <fullName evidence="8">Diphthamide synthase</fullName>
    </alternativeName>
    <alternativeName>
        <fullName evidence="10">Diphthamide synthetase</fullName>
    </alternativeName>
    <alternativeName>
        <fullName evidence="11">Protein DPH6 homolog</fullName>
    </alternativeName>
</protein>
<feature type="non-terminal residue" evidence="14">
    <location>
        <position position="149"/>
    </location>
</feature>
<keyword evidence="7" id="KW-0067">ATP-binding</keyword>
<dbReference type="Gene3D" id="3.40.50.620">
    <property type="entry name" value="HUPs"/>
    <property type="match status" value="1"/>
</dbReference>
<accession>A0A091KJ15</accession>
<gene>
    <name evidence="14" type="ORF">N324_02158</name>
</gene>
<dbReference type="Pfam" id="PF01902">
    <property type="entry name" value="Diphthami_syn_2"/>
    <property type="match status" value="1"/>
</dbReference>
<dbReference type="InterPro" id="IPR014729">
    <property type="entry name" value="Rossmann-like_a/b/a_fold"/>
</dbReference>
<feature type="domain" description="Diphthamide synthase" evidence="13">
    <location>
        <begin position="5"/>
        <end position="131"/>
    </location>
</feature>
<organism evidence="14 15">
    <name type="scientific">Chlamydotis macqueenii</name>
    <name type="common">Macqueen's bustard</name>
    <dbReference type="NCBI Taxonomy" id="187382"/>
    <lineage>
        <taxon>Eukaryota</taxon>
        <taxon>Metazoa</taxon>
        <taxon>Chordata</taxon>
        <taxon>Craniata</taxon>
        <taxon>Vertebrata</taxon>
        <taxon>Euteleostomi</taxon>
        <taxon>Archelosauria</taxon>
        <taxon>Archosauria</taxon>
        <taxon>Dinosauria</taxon>
        <taxon>Saurischia</taxon>
        <taxon>Theropoda</taxon>
        <taxon>Coelurosauria</taxon>
        <taxon>Aves</taxon>
        <taxon>Neognathae</taxon>
        <taxon>Neoaves</taxon>
        <taxon>Otidimorphae</taxon>
        <taxon>Otidiformes</taxon>
        <taxon>Otididae</taxon>
        <taxon>Chlamydotis</taxon>
    </lineage>
</organism>
<dbReference type="AlphaFoldDB" id="A0A091KJ15"/>
<comment type="pathway">
    <text evidence="1">Protein modification; peptidyl-diphthamide biosynthesis.</text>
</comment>
<keyword evidence="15" id="KW-1185">Reference proteome</keyword>
<sequence length="149" mass="16791">QDKEGVEAVSVGAILSDYQRVRVEDVCRRLNLQPLAYLWRRNQEILLKEMMASNIQAIIIKVAAFGLDPDKHLGKYLDQMEPYLLELSGKYGVHVCGEGGEYETFTLDCPLFKKKIVVDSAKVVVHSADAFAPVAYLHFLKLHLENKAS</sequence>
<keyword evidence="6" id="KW-0547">Nucleotide-binding</keyword>
<evidence type="ECO:0000256" key="12">
    <source>
        <dbReference type="ARBA" id="ARBA00048108"/>
    </source>
</evidence>
<evidence type="ECO:0000256" key="8">
    <source>
        <dbReference type="ARBA" id="ARBA00029814"/>
    </source>
</evidence>
<dbReference type="PANTHER" id="PTHR12196:SF2">
    <property type="entry name" value="DIPHTHINE--AMMONIA LIGASE"/>
    <property type="match status" value="1"/>
</dbReference>
<dbReference type="NCBIfam" id="TIGR00290">
    <property type="entry name" value="MJ0570_dom"/>
    <property type="match status" value="1"/>
</dbReference>